<accession>F0U652</accession>
<protein>
    <submittedName>
        <fullName evidence="1">Uncharacterized protein</fullName>
    </submittedName>
</protein>
<evidence type="ECO:0000313" key="1">
    <source>
        <dbReference type="EMBL" id="EGC42235.1"/>
    </source>
</evidence>
<evidence type="ECO:0000313" key="2">
    <source>
        <dbReference type="Proteomes" id="UP000008142"/>
    </source>
</evidence>
<dbReference type="AlphaFoldDB" id="F0U652"/>
<dbReference type="Proteomes" id="UP000008142">
    <property type="component" value="Unassembled WGS sequence"/>
</dbReference>
<reference evidence="2" key="1">
    <citation type="submission" date="2008-07" db="EMBL/GenBank/DDBJ databases">
        <title>Annotation of Ajellomyces capsulatus strain H88.</title>
        <authorList>
            <person name="Champion M."/>
            <person name="Cuomo C."/>
            <person name="Ma L.-J."/>
            <person name="Henn M.R."/>
            <person name="Sil A."/>
            <person name="Goldman B."/>
            <person name="Young S.K."/>
            <person name="Kodira C.D."/>
            <person name="Zeng Q."/>
            <person name="Koehrsen M."/>
            <person name="Alvarado L."/>
            <person name="Berlin A."/>
            <person name="Borenstein D."/>
            <person name="Chen Z."/>
            <person name="Engels R."/>
            <person name="Freedman E."/>
            <person name="Gellesch M."/>
            <person name="Goldberg J."/>
            <person name="Griggs A."/>
            <person name="Gujja S."/>
            <person name="Heiman D."/>
            <person name="Hepburn T."/>
            <person name="Howarth C."/>
            <person name="Jen D."/>
            <person name="Larson L."/>
            <person name="Lewis B."/>
            <person name="Mehta T."/>
            <person name="Park D."/>
            <person name="Pearson M."/>
            <person name="Roberts A."/>
            <person name="Saif S."/>
            <person name="Shea T."/>
            <person name="Shenoy N."/>
            <person name="Sisk P."/>
            <person name="Stolte C."/>
            <person name="Sykes S."/>
            <person name="Walk T."/>
            <person name="White J."/>
            <person name="Yandava C."/>
            <person name="Klein B."/>
            <person name="McEwen J.G."/>
            <person name="Puccia R."/>
            <person name="Goldman G.H."/>
            <person name="Felipe M.S."/>
            <person name="Nino-Vega G."/>
            <person name="San-Blas G."/>
            <person name="Taylor J."/>
            <person name="Mendoza L."/>
            <person name="Galagan J."/>
            <person name="Nusbaum C."/>
            <person name="Birren B."/>
        </authorList>
    </citation>
    <scope>NUCLEOTIDE SEQUENCE [LARGE SCALE GENOMIC DNA]</scope>
    <source>
        <strain evidence="2">H88</strain>
    </source>
</reference>
<organism evidence="2">
    <name type="scientific">Ajellomyces capsulatus (strain H88)</name>
    <name type="common">Darling's disease fungus</name>
    <name type="synonym">Histoplasma capsulatum</name>
    <dbReference type="NCBI Taxonomy" id="544711"/>
    <lineage>
        <taxon>Eukaryota</taxon>
        <taxon>Fungi</taxon>
        <taxon>Dikarya</taxon>
        <taxon>Ascomycota</taxon>
        <taxon>Pezizomycotina</taxon>
        <taxon>Eurotiomycetes</taxon>
        <taxon>Eurotiomycetidae</taxon>
        <taxon>Onygenales</taxon>
        <taxon>Ajellomycetaceae</taxon>
        <taxon>Histoplasma</taxon>
    </lineage>
</organism>
<dbReference type="EMBL" id="DS990636">
    <property type="protein sequence ID" value="EGC42235.1"/>
    <property type="molecule type" value="Genomic_DNA"/>
</dbReference>
<sequence length="112" mass="12656">MSTSSGMVMVPVWHLGMKIKASVQHEHELNIDTTSICLLTKGQFGLKPEEGNRNAISVPQGQTPHSSFLGIGRYLSKARRRLYVDNANGRMNRKRAELPQELAIDNHVRRFE</sequence>
<dbReference type="HOGENOM" id="CLU_2145105_0_0_1"/>
<proteinExistence type="predicted"/>
<name>F0U652_AJEC8</name>
<gene>
    <name evidence="1" type="ORF">HCEG_01597</name>
</gene>